<dbReference type="OrthoDB" id="230341at2"/>
<evidence type="ECO:0000313" key="4">
    <source>
        <dbReference type="Proteomes" id="UP000315700"/>
    </source>
</evidence>
<dbReference type="PROSITE" id="PS50082">
    <property type="entry name" value="WD_REPEATS_2"/>
    <property type="match status" value="2"/>
</dbReference>
<dbReference type="InParanoid" id="A0A517SI53"/>
<dbReference type="PANTHER" id="PTHR19879:SF9">
    <property type="entry name" value="TRANSCRIPTION INITIATION FACTOR TFIID SUBUNIT 5"/>
    <property type="match status" value="1"/>
</dbReference>
<dbReference type="SMART" id="SM00320">
    <property type="entry name" value="WD40"/>
    <property type="match status" value="4"/>
</dbReference>
<keyword evidence="2" id="KW-0732">Signal</keyword>
<dbReference type="SUPFAM" id="SSF50960">
    <property type="entry name" value="TolB, C-terminal domain"/>
    <property type="match status" value="1"/>
</dbReference>
<dbReference type="EMBL" id="CP036271">
    <property type="protein sequence ID" value="QDT55803.1"/>
    <property type="molecule type" value="Genomic_DNA"/>
</dbReference>
<dbReference type="PANTHER" id="PTHR19879">
    <property type="entry name" value="TRANSCRIPTION INITIATION FACTOR TFIID"/>
    <property type="match status" value="1"/>
</dbReference>
<dbReference type="InterPro" id="IPR001680">
    <property type="entry name" value="WD40_rpt"/>
</dbReference>
<evidence type="ECO:0000313" key="3">
    <source>
        <dbReference type="EMBL" id="QDT55803.1"/>
    </source>
</evidence>
<dbReference type="Pfam" id="PF00400">
    <property type="entry name" value="WD40"/>
    <property type="match status" value="2"/>
</dbReference>
<name>A0A517SI53_9PLAN</name>
<feature type="signal peptide" evidence="2">
    <location>
        <begin position="1"/>
        <end position="26"/>
    </location>
</feature>
<dbReference type="InterPro" id="IPR015943">
    <property type="entry name" value="WD40/YVTN_repeat-like_dom_sf"/>
</dbReference>
<dbReference type="RefSeq" id="WP_145032128.1">
    <property type="nucleotide sequence ID" value="NZ_CP036271.1"/>
</dbReference>
<dbReference type="PROSITE" id="PS50294">
    <property type="entry name" value="WD_REPEATS_REGION"/>
    <property type="match status" value="1"/>
</dbReference>
<sequence length="1782" mass="192941" precursor="true">MSALPTRSVLRLAAVLIATFPWSASAQSVLPPGDKTPHLRLETGGPRSYVSGLAFSRDGNTLYASGWDKAVLVWNQAADGRFEFTPRAALRVPTGAGLYGGLNTLSLSPDGQWLAVGGQGYATGISGQRESGWIVPVGILDVDAQLQQGLIYVFNTADRSTRLLRGHRGPVQAVAFVRGASKTPLLVSVAEERTDTSSDFQPVVRLWNVTTGAQVAELKSFSTAAASLPSLQGFRPGLAAWSFGDSPKQTRVALAWGDDQFRIWDVATGQVASAASSQNVLAVLPLDDQSARVFTGAHASVGTWQLGAALATAGKSLKKEQFLAAPAPSVNGKVQNLAAAAALIPSQGGAPPRIACVVTHYLPGNQGEYRLLLFEAGRTLKLLGEVPLGWTGGIRQVAVAASPDGTRLALAGSDRDEIEVHLVSDLLNRRANRGQVLASAGLIFQDAEFVQADGAWGLKLSPEAQNTGSIVADFRNRTLELAAPRWTSARADEAGWSIKPAATGKLRVDGPGTSNIEITLDTGFTPTCQAVIPASKFCPVPLAAVGSQFRGQPRLQLFRADTGESLRWCVGHTEKLNSVSFSADGRMLVSTGDDRVVSVWTLTDLAGNTLGKHGRIAGLAVDVRDNKLIVRSAPPELPLKVGDEIVGVLRSREIIGVRTAKELYEYALALEPGTPLDMTIRRNGATQTVTCPVAQAIDEVKPLFSLFVSPSANGREWQWIGWHPLGNFDSRGEDVDGWLGWQFNTGDLERPARYAAIGDYRDTFYRRDLLAQLIDAQKLVAATVKEDPRLSIWLEDAEGNVLSTQSDSFPRVSSGNLRVHAEVTGVPMKSVQSLAVSLDDSPVGTLQPSSDGHWTADLSQLRWQRGRRRISVKLKTGQREVTQLVRVQYTPAAPKLRWQPAWSPAAEIRENEVAVEATIQPATEPFEARLLIHRPGTAEPTVLKTWSGAEELAIREPVSIAPGENRLELEVWNQGTSAAERPAEMTRQAAVVRRAIPEAPRVQIDAVLGGGKEGMLQPIEPVELVHRSGQPQFRIQGSIEATDNISTALLEFGGTQRQMAGFQPGASRMFKFDELLTIPPGTTSVVVRSAVGGRSADRTVSLSYQPQTPTIARFQSDVAPLKPLPESIAGYLDGVLFEGYHEQVVLLTATLQGDLSQHYSVEFLADDQKIEPGQIQIDRSAPAEHVLTARLPLAGGRQSFSLRVSNEWSTESSFRQIDLELRRPPRIDELLAPERLAGTPLDVVAKVHSVLPLRSARLMLDESIEVPNLRIEQDASAPDRWVISAGNIGLAEGEHQFELTVANDDGVSLLPARRAVQMDKPPVAPPTLTILSPAARDASLTVAAPRLEIEYRIDSAAPAGVQFEVRGGPQQPVVEPFVVPDTDVPAGGLVKRQLIELFEGVNEISLQAHNRGGFSDKAVLRIAYVPAAATVEIVSVGDLKPRLRNDGTGYFDQPASQSYLPLKGRVKLHDPAMAKRPLSARIWVNLFKLPTVPVVFDEKEPGIGTFSTDVVFNRDNNLISVEIFGSEGRVASELGCTNELVVQCQVPDQKQELYLLLLGTGNGEELRTKTRGALKAKALTSQQASQEVWASDAFSRIHVHDAMNVPSAAVQNRLRELIGKMHNNLRTGTPGSLHSVVMVVFQGKLTLVPDDFSLATAASTGLQSRPLTGRILEEYLSRAYGAHLIFLDLIDSDQQLQARDIWPRAPHLGIKISSWHGMGEKPEDAQLTTILERSMPQARYVKDLAEGIERQYQLVEDRYPGQIENVDFLKGIYDLRIGGGGQ</sequence>
<evidence type="ECO:0000256" key="2">
    <source>
        <dbReference type="SAM" id="SignalP"/>
    </source>
</evidence>
<protein>
    <submittedName>
        <fullName evidence="3">WD domain, G-beta repeat</fullName>
    </submittedName>
</protein>
<keyword evidence="4" id="KW-1185">Reference proteome</keyword>
<dbReference type="Gene3D" id="2.130.10.10">
    <property type="entry name" value="YVTN repeat-like/Quinoprotein amine dehydrogenase"/>
    <property type="match status" value="2"/>
</dbReference>
<accession>A0A517SI53</accession>
<feature type="repeat" description="WD" evidence="1">
    <location>
        <begin position="43"/>
        <end position="75"/>
    </location>
</feature>
<dbReference type="Proteomes" id="UP000315700">
    <property type="component" value="Chromosome"/>
</dbReference>
<reference evidence="3 4" key="1">
    <citation type="submission" date="2019-02" db="EMBL/GenBank/DDBJ databases">
        <title>Deep-cultivation of Planctomycetes and their phenomic and genomic characterization uncovers novel biology.</title>
        <authorList>
            <person name="Wiegand S."/>
            <person name="Jogler M."/>
            <person name="Boedeker C."/>
            <person name="Pinto D."/>
            <person name="Vollmers J."/>
            <person name="Rivas-Marin E."/>
            <person name="Kohn T."/>
            <person name="Peeters S.H."/>
            <person name="Heuer A."/>
            <person name="Rast P."/>
            <person name="Oberbeckmann S."/>
            <person name="Bunk B."/>
            <person name="Jeske O."/>
            <person name="Meyerdierks A."/>
            <person name="Storesund J.E."/>
            <person name="Kallscheuer N."/>
            <person name="Luecker S."/>
            <person name="Lage O.M."/>
            <person name="Pohl T."/>
            <person name="Merkel B.J."/>
            <person name="Hornburger P."/>
            <person name="Mueller R.-W."/>
            <person name="Bruemmer F."/>
            <person name="Labrenz M."/>
            <person name="Spormann A.M."/>
            <person name="Op den Camp H."/>
            <person name="Overmann J."/>
            <person name="Amann R."/>
            <person name="Jetten M.S.M."/>
            <person name="Mascher T."/>
            <person name="Medema M.H."/>
            <person name="Devos D.P."/>
            <person name="Kaster A.-K."/>
            <person name="Ovreas L."/>
            <person name="Rohde M."/>
            <person name="Galperin M.Y."/>
            <person name="Jogler C."/>
        </authorList>
    </citation>
    <scope>NUCLEOTIDE SEQUENCE [LARGE SCALE GENOMIC DNA]</scope>
    <source>
        <strain evidence="3 4">Pan44</strain>
    </source>
</reference>
<dbReference type="KEGG" id="ccos:Pan44_38510"/>
<proteinExistence type="predicted"/>
<gene>
    <name evidence="3" type="ORF">Pan44_38510</name>
</gene>
<evidence type="ECO:0000256" key="1">
    <source>
        <dbReference type="PROSITE-ProRule" id="PRU00221"/>
    </source>
</evidence>
<feature type="chain" id="PRO_5021782674" evidence="2">
    <location>
        <begin position="27"/>
        <end position="1782"/>
    </location>
</feature>
<feature type="repeat" description="WD" evidence="1">
    <location>
        <begin position="569"/>
        <end position="602"/>
    </location>
</feature>
<keyword evidence="1" id="KW-0853">WD repeat</keyword>
<dbReference type="InterPro" id="IPR036322">
    <property type="entry name" value="WD40_repeat_dom_sf"/>
</dbReference>
<organism evidence="3 4">
    <name type="scientific">Caulifigura coniformis</name>
    <dbReference type="NCBI Taxonomy" id="2527983"/>
    <lineage>
        <taxon>Bacteria</taxon>
        <taxon>Pseudomonadati</taxon>
        <taxon>Planctomycetota</taxon>
        <taxon>Planctomycetia</taxon>
        <taxon>Planctomycetales</taxon>
        <taxon>Planctomycetaceae</taxon>
        <taxon>Caulifigura</taxon>
    </lineage>
</organism>
<dbReference type="SUPFAM" id="SSF50978">
    <property type="entry name" value="WD40 repeat-like"/>
    <property type="match status" value="1"/>
</dbReference>